<dbReference type="AlphaFoldDB" id="A0AAD9J793"/>
<evidence type="ECO:0000313" key="2">
    <source>
        <dbReference type="Proteomes" id="UP001208570"/>
    </source>
</evidence>
<gene>
    <name evidence="1" type="ORF">LSH36_576g00044</name>
</gene>
<dbReference type="Proteomes" id="UP001208570">
    <property type="component" value="Unassembled WGS sequence"/>
</dbReference>
<protein>
    <submittedName>
        <fullName evidence="1">Uncharacterized protein</fullName>
    </submittedName>
</protein>
<reference evidence="1" key="1">
    <citation type="journal article" date="2023" name="Mol. Biol. Evol.">
        <title>Third-Generation Sequencing Reveals the Adaptive Role of the Epigenome in Three Deep-Sea Polychaetes.</title>
        <authorList>
            <person name="Perez M."/>
            <person name="Aroh O."/>
            <person name="Sun Y."/>
            <person name="Lan Y."/>
            <person name="Juniper S.K."/>
            <person name="Young C.R."/>
            <person name="Angers B."/>
            <person name="Qian P.Y."/>
        </authorList>
    </citation>
    <scope>NUCLEOTIDE SEQUENCE</scope>
    <source>
        <strain evidence="1">P08H-3</strain>
    </source>
</reference>
<dbReference type="EMBL" id="JAODUP010000576">
    <property type="protein sequence ID" value="KAK2146960.1"/>
    <property type="molecule type" value="Genomic_DNA"/>
</dbReference>
<sequence>INYCQYQITPSLNTITKSKAVQQDIHIYFTFSSNLPLYTFPIISNKYSKCARNTISRSLYKEQIKTFH</sequence>
<feature type="non-terminal residue" evidence="1">
    <location>
        <position position="68"/>
    </location>
</feature>
<evidence type="ECO:0000313" key="1">
    <source>
        <dbReference type="EMBL" id="KAK2146960.1"/>
    </source>
</evidence>
<proteinExistence type="predicted"/>
<comment type="caution">
    <text evidence="1">The sequence shown here is derived from an EMBL/GenBank/DDBJ whole genome shotgun (WGS) entry which is preliminary data.</text>
</comment>
<keyword evidence="2" id="KW-1185">Reference proteome</keyword>
<organism evidence="1 2">
    <name type="scientific">Paralvinella palmiformis</name>
    <dbReference type="NCBI Taxonomy" id="53620"/>
    <lineage>
        <taxon>Eukaryota</taxon>
        <taxon>Metazoa</taxon>
        <taxon>Spiralia</taxon>
        <taxon>Lophotrochozoa</taxon>
        <taxon>Annelida</taxon>
        <taxon>Polychaeta</taxon>
        <taxon>Sedentaria</taxon>
        <taxon>Canalipalpata</taxon>
        <taxon>Terebellida</taxon>
        <taxon>Terebelliformia</taxon>
        <taxon>Alvinellidae</taxon>
        <taxon>Paralvinella</taxon>
    </lineage>
</organism>
<name>A0AAD9J793_9ANNE</name>
<accession>A0AAD9J793</accession>